<dbReference type="AlphaFoldDB" id="A0A2P2R469"/>
<accession>A0A2P2R469</accession>
<sequence>MLHQCLHLYFSKIKGKNFSDASFFLDYCLHKGGLRS</sequence>
<dbReference type="EMBL" id="GGEC01093493">
    <property type="protein sequence ID" value="MBX73977.1"/>
    <property type="molecule type" value="Transcribed_RNA"/>
</dbReference>
<evidence type="ECO:0000313" key="1">
    <source>
        <dbReference type="EMBL" id="MBX73977.1"/>
    </source>
</evidence>
<name>A0A2P2R469_RHIMU</name>
<reference evidence="1" key="1">
    <citation type="submission" date="2018-02" db="EMBL/GenBank/DDBJ databases">
        <title>Rhizophora mucronata_Transcriptome.</title>
        <authorList>
            <person name="Meera S.P."/>
            <person name="Sreeshan A."/>
            <person name="Augustine A."/>
        </authorList>
    </citation>
    <scope>NUCLEOTIDE SEQUENCE</scope>
    <source>
        <tissue evidence="1">Leaf</tissue>
    </source>
</reference>
<organism evidence="1">
    <name type="scientific">Rhizophora mucronata</name>
    <name type="common">Asiatic mangrove</name>
    <dbReference type="NCBI Taxonomy" id="61149"/>
    <lineage>
        <taxon>Eukaryota</taxon>
        <taxon>Viridiplantae</taxon>
        <taxon>Streptophyta</taxon>
        <taxon>Embryophyta</taxon>
        <taxon>Tracheophyta</taxon>
        <taxon>Spermatophyta</taxon>
        <taxon>Magnoliopsida</taxon>
        <taxon>eudicotyledons</taxon>
        <taxon>Gunneridae</taxon>
        <taxon>Pentapetalae</taxon>
        <taxon>rosids</taxon>
        <taxon>fabids</taxon>
        <taxon>Malpighiales</taxon>
        <taxon>Rhizophoraceae</taxon>
        <taxon>Rhizophora</taxon>
    </lineage>
</organism>
<protein>
    <submittedName>
        <fullName evidence="1">Uncharacterized protein</fullName>
    </submittedName>
</protein>
<proteinExistence type="predicted"/>